<proteinExistence type="predicted"/>
<name>A0A0A9D3L9_ARUDO</name>
<reference evidence="1" key="2">
    <citation type="journal article" date="2015" name="Data Brief">
        <title>Shoot transcriptome of the giant reed, Arundo donax.</title>
        <authorList>
            <person name="Barrero R.A."/>
            <person name="Guerrero F.D."/>
            <person name="Moolhuijzen P."/>
            <person name="Goolsby J.A."/>
            <person name="Tidwell J."/>
            <person name="Bellgard S.E."/>
            <person name="Bellgard M.I."/>
        </authorList>
    </citation>
    <scope>NUCLEOTIDE SEQUENCE</scope>
    <source>
        <tissue evidence="1">Shoot tissue taken approximately 20 cm above the soil surface</tissue>
    </source>
</reference>
<sequence length="68" mass="8081">MSTEQNWILKCSNWLQNDNLILHTSIPRTYSLQLTKKRQLLHIRQHIMCYKQSCECTCNICKHNCACV</sequence>
<protein>
    <submittedName>
        <fullName evidence="1">Uncharacterized protein</fullName>
    </submittedName>
</protein>
<accession>A0A0A9D3L9</accession>
<evidence type="ECO:0000313" key="1">
    <source>
        <dbReference type="EMBL" id="JAD83164.1"/>
    </source>
</evidence>
<organism evidence="1">
    <name type="scientific">Arundo donax</name>
    <name type="common">Giant reed</name>
    <name type="synonym">Donax arundinaceus</name>
    <dbReference type="NCBI Taxonomy" id="35708"/>
    <lineage>
        <taxon>Eukaryota</taxon>
        <taxon>Viridiplantae</taxon>
        <taxon>Streptophyta</taxon>
        <taxon>Embryophyta</taxon>
        <taxon>Tracheophyta</taxon>
        <taxon>Spermatophyta</taxon>
        <taxon>Magnoliopsida</taxon>
        <taxon>Liliopsida</taxon>
        <taxon>Poales</taxon>
        <taxon>Poaceae</taxon>
        <taxon>PACMAD clade</taxon>
        <taxon>Arundinoideae</taxon>
        <taxon>Arundineae</taxon>
        <taxon>Arundo</taxon>
    </lineage>
</organism>
<dbReference type="AlphaFoldDB" id="A0A0A9D3L9"/>
<reference evidence="1" key="1">
    <citation type="submission" date="2014-09" db="EMBL/GenBank/DDBJ databases">
        <authorList>
            <person name="Magalhaes I.L.F."/>
            <person name="Oliveira U."/>
            <person name="Santos F.R."/>
            <person name="Vidigal T.H.D.A."/>
            <person name="Brescovit A.D."/>
            <person name="Santos A.J."/>
        </authorList>
    </citation>
    <scope>NUCLEOTIDE SEQUENCE</scope>
    <source>
        <tissue evidence="1">Shoot tissue taken approximately 20 cm above the soil surface</tissue>
    </source>
</reference>
<dbReference type="EMBL" id="GBRH01214731">
    <property type="protein sequence ID" value="JAD83164.1"/>
    <property type="molecule type" value="Transcribed_RNA"/>
</dbReference>